<organism evidence="4 5">
    <name type="scientific">Vibrio ishigakensis</name>
    <dbReference type="NCBI Taxonomy" id="1481914"/>
    <lineage>
        <taxon>Bacteria</taxon>
        <taxon>Pseudomonadati</taxon>
        <taxon>Pseudomonadota</taxon>
        <taxon>Gammaproteobacteria</taxon>
        <taxon>Vibrionales</taxon>
        <taxon>Vibrionaceae</taxon>
        <taxon>Vibrio</taxon>
    </lineage>
</organism>
<evidence type="ECO:0000313" key="5">
    <source>
        <dbReference type="Proteomes" id="UP000031670"/>
    </source>
</evidence>
<dbReference type="SMART" id="SM00327">
    <property type="entry name" value="VWA"/>
    <property type="match status" value="1"/>
</dbReference>
<accession>A0A0B8PCY8</accession>
<dbReference type="PANTHER" id="PTHR22550">
    <property type="entry name" value="SPORE GERMINATION PROTEIN"/>
    <property type="match status" value="1"/>
</dbReference>
<proteinExistence type="predicted"/>
<evidence type="ECO:0000259" key="3">
    <source>
        <dbReference type="PROSITE" id="PS50234"/>
    </source>
</evidence>
<reference evidence="4 5" key="2">
    <citation type="submission" date="2015-01" db="EMBL/GenBank/DDBJ databases">
        <authorList>
            <consortium name="NBRP consortium"/>
            <person name="Sawabe T."/>
            <person name="Meirelles P."/>
            <person name="Feng G."/>
            <person name="Sayaka M."/>
            <person name="Hattori M."/>
            <person name="Ohkuma M."/>
        </authorList>
    </citation>
    <scope>NUCLEOTIDE SEQUENCE [LARGE SCALE GENOMIC DNA]</scope>
    <source>
        <strain evidence="4 5">JCM19232</strain>
    </source>
</reference>
<dbReference type="InterPro" id="IPR036465">
    <property type="entry name" value="vWFA_dom_sf"/>
</dbReference>
<protein>
    <submittedName>
        <fullName evidence="4">TPR domain protein in aerotolerance operon</fullName>
    </submittedName>
</protein>
<dbReference type="SUPFAM" id="SSF48452">
    <property type="entry name" value="TPR-like"/>
    <property type="match status" value="1"/>
</dbReference>
<dbReference type="Proteomes" id="UP000031670">
    <property type="component" value="Unassembled WGS sequence"/>
</dbReference>
<feature type="region of interest" description="Disordered" evidence="1">
    <location>
        <begin position="473"/>
        <end position="501"/>
    </location>
</feature>
<dbReference type="AlphaFoldDB" id="A0A0B8PCY8"/>
<keyword evidence="2" id="KW-1133">Transmembrane helix</keyword>
<sequence length="560" mass="63375">MLDTMLWKQIFTQFHFIRPLWLMAFVPLAVVIYLRFKDDSEGGWQNQLPEHLKKALTIEDQGWRKQLPLKVLVVVTSLAILVCAGPTWQRAPSPFGEDKASLVVMLDANSSMLEKDVAPDRLTRAKQKIRDLLGLRQGGKTALIAYAGSSHLAMPLTKDSQVFVPFLNAIEPGVMPVEGKRPESAIQLLDEQLLGSEASTVLLVTDGMPPSSLEAMSEYFASGGNQLLILAMGNPEFNANSPLDLNSLQQLANEVSGRVQLVTIDNQDINQINTWVERHMQINGDTVMPWQDMGYIVLFPIAVLLLLWFRKGWLVQWCLVGAVLVGSVMPQQAMAQPVKSVAEEAPLEQVSNWDRAWQSWLDIWFTRDQQGQYLFDKQQYLEAAKRYQDPMHRGIAYYYAGEYKLAHAQFVNIDSPLALFNAANSLARQREYIKARNLYQLLLEQELDQALRERTENNLKVLQGIIDEVNRLSESQKGTTDGAEDSVELPDDKPQTGDGAEEDVVQEMLQKETLNAREILGSEELAAKWLKRVEADPKLFLRAKFQLQYRQSQYQAEEGK</sequence>
<evidence type="ECO:0000313" key="4">
    <source>
        <dbReference type="EMBL" id="GAM64231.1"/>
    </source>
</evidence>
<dbReference type="InterPro" id="IPR002035">
    <property type="entry name" value="VWF_A"/>
</dbReference>
<evidence type="ECO:0000256" key="1">
    <source>
        <dbReference type="SAM" id="MobiDB-lite"/>
    </source>
</evidence>
<feature type="domain" description="VWFA" evidence="3">
    <location>
        <begin position="101"/>
        <end position="280"/>
    </location>
</feature>
<feature type="transmembrane region" description="Helical" evidence="2">
    <location>
        <begin position="71"/>
        <end position="88"/>
    </location>
</feature>
<feature type="transmembrane region" description="Helical" evidence="2">
    <location>
        <begin position="20"/>
        <end position="36"/>
    </location>
</feature>
<evidence type="ECO:0000256" key="2">
    <source>
        <dbReference type="SAM" id="Phobius"/>
    </source>
</evidence>
<dbReference type="InterPro" id="IPR050768">
    <property type="entry name" value="UPF0353/GerABKA_families"/>
</dbReference>
<keyword evidence="2" id="KW-0472">Membrane</keyword>
<dbReference type="Pfam" id="PF13519">
    <property type="entry name" value="VWA_2"/>
    <property type="match status" value="1"/>
</dbReference>
<keyword evidence="2" id="KW-0812">Transmembrane</keyword>
<comment type="caution">
    <text evidence="4">The sequence shown here is derived from an EMBL/GenBank/DDBJ whole genome shotgun (WGS) entry which is preliminary data.</text>
</comment>
<reference evidence="4 5" key="1">
    <citation type="submission" date="2015-01" db="EMBL/GenBank/DDBJ databases">
        <title>Vibrio sp. C5 JCM 19232 whole genome shotgun sequence.</title>
        <authorList>
            <person name="Sawabe T."/>
            <person name="Meirelles P."/>
            <person name="Feng G."/>
            <person name="Sayaka M."/>
            <person name="Hattori M."/>
            <person name="Ohkuma M."/>
        </authorList>
    </citation>
    <scope>NUCLEOTIDE SEQUENCE [LARGE SCALE GENOMIC DNA]</scope>
    <source>
        <strain evidence="4 5">JCM19232</strain>
    </source>
</reference>
<dbReference type="PANTHER" id="PTHR22550:SF14">
    <property type="entry name" value="VWFA DOMAIN-CONTAINING PROTEIN"/>
    <property type="match status" value="1"/>
</dbReference>
<dbReference type="InterPro" id="IPR011990">
    <property type="entry name" value="TPR-like_helical_dom_sf"/>
</dbReference>
<dbReference type="PROSITE" id="PS50234">
    <property type="entry name" value="VWFA"/>
    <property type="match status" value="1"/>
</dbReference>
<gene>
    <name evidence="4" type="ORF">JCM19232_3507</name>
</gene>
<dbReference type="SUPFAM" id="SSF53300">
    <property type="entry name" value="vWA-like"/>
    <property type="match status" value="1"/>
</dbReference>
<name>A0A0B8PCY8_9VIBR</name>
<dbReference type="EMBL" id="BBSA01000011">
    <property type="protein sequence ID" value="GAM64231.1"/>
    <property type="molecule type" value="Genomic_DNA"/>
</dbReference>
<dbReference type="Gene3D" id="3.40.50.410">
    <property type="entry name" value="von Willebrand factor, type A domain"/>
    <property type="match status" value="1"/>
</dbReference>